<proteinExistence type="predicted"/>
<keyword evidence="2" id="KW-1185">Reference proteome</keyword>
<sequence length="51" mass="5822">MQHRMELIAAHQMALTHHSAGGSEKPLDHFMVATPKFEEELTLEEAMTSWD</sequence>
<comment type="caution">
    <text evidence="1">The sequence shown here is derived from an EMBL/GenBank/DDBJ whole genome shotgun (WGS) entry which is preliminary data.</text>
</comment>
<name>A0ABU1VVL3_9GAMM</name>
<gene>
    <name evidence="1" type="ORF">J2W69_000680</name>
</gene>
<reference evidence="1 2" key="1">
    <citation type="submission" date="2023-07" db="EMBL/GenBank/DDBJ databases">
        <title>Sorghum-associated microbial communities from plants grown in Nebraska, USA.</title>
        <authorList>
            <person name="Schachtman D."/>
        </authorList>
    </citation>
    <scope>NUCLEOTIDE SEQUENCE [LARGE SCALE GENOMIC DNA]</scope>
    <source>
        <strain evidence="1 2">4138</strain>
    </source>
</reference>
<accession>A0ABU1VVL3</accession>
<evidence type="ECO:0000313" key="1">
    <source>
        <dbReference type="EMBL" id="MDR7119765.1"/>
    </source>
</evidence>
<organism evidence="1 2">
    <name type="scientific">Rheinheimera soli</name>
    <dbReference type="NCBI Taxonomy" id="443616"/>
    <lineage>
        <taxon>Bacteria</taxon>
        <taxon>Pseudomonadati</taxon>
        <taxon>Pseudomonadota</taxon>
        <taxon>Gammaproteobacteria</taxon>
        <taxon>Chromatiales</taxon>
        <taxon>Chromatiaceae</taxon>
        <taxon>Rheinheimera</taxon>
    </lineage>
</organism>
<dbReference type="Proteomes" id="UP001257909">
    <property type="component" value="Unassembled WGS sequence"/>
</dbReference>
<evidence type="ECO:0000313" key="2">
    <source>
        <dbReference type="Proteomes" id="UP001257909"/>
    </source>
</evidence>
<dbReference type="RefSeq" id="WP_310274573.1">
    <property type="nucleotide sequence ID" value="NZ_JAVDWR010000001.1"/>
</dbReference>
<protein>
    <submittedName>
        <fullName evidence="1">Uncharacterized protein</fullName>
    </submittedName>
</protein>
<dbReference type="EMBL" id="JAVDWR010000001">
    <property type="protein sequence ID" value="MDR7119765.1"/>
    <property type="molecule type" value="Genomic_DNA"/>
</dbReference>